<accession>A0A7W3QLX4</accession>
<dbReference type="AlphaFoldDB" id="A0A7W3QLX4"/>
<evidence type="ECO:0000313" key="2">
    <source>
        <dbReference type="EMBL" id="MBA8951957.1"/>
    </source>
</evidence>
<gene>
    <name evidence="2" type="ORF">HNR61_003597</name>
</gene>
<comment type="caution">
    <text evidence="2">The sequence shown here is derived from an EMBL/GenBank/DDBJ whole genome shotgun (WGS) entry which is preliminary data.</text>
</comment>
<evidence type="ECO:0000256" key="1">
    <source>
        <dbReference type="SAM" id="SignalP"/>
    </source>
</evidence>
<evidence type="ECO:0008006" key="4">
    <source>
        <dbReference type="Google" id="ProtNLM"/>
    </source>
</evidence>
<dbReference type="Proteomes" id="UP000572680">
    <property type="component" value="Unassembled WGS sequence"/>
</dbReference>
<reference evidence="2 3" key="1">
    <citation type="submission" date="2020-08" db="EMBL/GenBank/DDBJ databases">
        <title>Genomic Encyclopedia of Type Strains, Phase IV (KMG-IV): sequencing the most valuable type-strain genomes for metagenomic binning, comparative biology and taxonomic classification.</title>
        <authorList>
            <person name="Goeker M."/>
        </authorList>
    </citation>
    <scope>NUCLEOTIDE SEQUENCE [LARGE SCALE GENOMIC DNA]</scope>
    <source>
        <strain evidence="2 3">DSM 44197</strain>
    </source>
</reference>
<keyword evidence="1" id="KW-0732">Signal</keyword>
<protein>
    <recommendedName>
        <fullName evidence="4">Peptidase inhibitor family I36</fullName>
    </recommendedName>
</protein>
<sequence>MAPHSRGIRALALTALAGAGLVSAGTAAEAGTVTRTGGVSAEGYASCPKNHFCTWSKPNFKGKRTKVYVTRRVNGCDPGGDEFPAIVKNARSVRNMTGYYLWGHDKSWRTTVKIAPRRGKGNNTKYKKTTRWCLG</sequence>
<keyword evidence="3" id="KW-1185">Reference proteome</keyword>
<proteinExistence type="predicted"/>
<organism evidence="2 3">
    <name type="scientific">Actinomadura namibiensis</name>
    <dbReference type="NCBI Taxonomy" id="182080"/>
    <lineage>
        <taxon>Bacteria</taxon>
        <taxon>Bacillati</taxon>
        <taxon>Actinomycetota</taxon>
        <taxon>Actinomycetes</taxon>
        <taxon>Streptosporangiales</taxon>
        <taxon>Thermomonosporaceae</taxon>
        <taxon>Actinomadura</taxon>
    </lineage>
</organism>
<dbReference type="EMBL" id="JACJIA010000004">
    <property type="protein sequence ID" value="MBA8951957.1"/>
    <property type="molecule type" value="Genomic_DNA"/>
</dbReference>
<dbReference type="RefSeq" id="WP_182844256.1">
    <property type="nucleotide sequence ID" value="NZ_BAAALP010000014.1"/>
</dbReference>
<name>A0A7W3QLX4_ACTNM</name>
<dbReference type="Pfam" id="PF03995">
    <property type="entry name" value="Inhibitor_I36"/>
    <property type="match status" value="1"/>
</dbReference>
<feature type="chain" id="PRO_5038450656" description="Peptidase inhibitor family I36" evidence="1">
    <location>
        <begin position="25"/>
        <end position="135"/>
    </location>
</feature>
<evidence type="ECO:0000313" key="3">
    <source>
        <dbReference type="Proteomes" id="UP000572680"/>
    </source>
</evidence>
<feature type="signal peptide" evidence="1">
    <location>
        <begin position="1"/>
        <end position="24"/>
    </location>
</feature>